<proteinExistence type="predicted"/>
<evidence type="ECO:0000256" key="1">
    <source>
        <dbReference type="SAM" id="Phobius"/>
    </source>
</evidence>
<dbReference type="EMBL" id="LR796567">
    <property type="protein sequence ID" value="CAB4151730.1"/>
    <property type="molecule type" value="Genomic_DNA"/>
</dbReference>
<name>A0A6J5N329_9CAUD</name>
<evidence type="ECO:0000313" key="2">
    <source>
        <dbReference type="EMBL" id="CAB4151730.1"/>
    </source>
</evidence>
<accession>A0A6J5N329</accession>
<keyword evidence="1" id="KW-0472">Membrane</keyword>
<gene>
    <name evidence="2" type="ORF">UFOVP589_33</name>
</gene>
<feature type="transmembrane region" description="Helical" evidence="1">
    <location>
        <begin position="6"/>
        <end position="27"/>
    </location>
</feature>
<protein>
    <submittedName>
        <fullName evidence="2">Uncharacterized protein</fullName>
    </submittedName>
</protein>
<reference evidence="2" key="1">
    <citation type="submission" date="2020-04" db="EMBL/GenBank/DDBJ databases">
        <authorList>
            <person name="Chiriac C."/>
            <person name="Salcher M."/>
            <person name="Ghai R."/>
            <person name="Kavagutti S V."/>
        </authorList>
    </citation>
    <scope>NUCLEOTIDE SEQUENCE</scope>
</reference>
<organism evidence="2">
    <name type="scientific">uncultured Caudovirales phage</name>
    <dbReference type="NCBI Taxonomy" id="2100421"/>
    <lineage>
        <taxon>Viruses</taxon>
        <taxon>Duplodnaviria</taxon>
        <taxon>Heunggongvirae</taxon>
        <taxon>Uroviricota</taxon>
        <taxon>Caudoviricetes</taxon>
        <taxon>Peduoviridae</taxon>
        <taxon>Maltschvirus</taxon>
        <taxon>Maltschvirus maltsch</taxon>
    </lineage>
</organism>
<keyword evidence="1" id="KW-0812">Transmembrane</keyword>
<keyword evidence="1" id="KW-1133">Transmembrane helix</keyword>
<sequence>MTLEKLLWPSLIALIVVIFVFSGEGFYRYPCQDPKNWTALECTPPICTQLKMCSSDLTGGQDAQN</sequence>